<evidence type="ECO:0000256" key="3">
    <source>
        <dbReference type="ARBA" id="ARBA00022475"/>
    </source>
</evidence>
<evidence type="ECO:0000256" key="4">
    <source>
        <dbReference type="ARBA" id="ARBA00022692"/>
    </source>
</evidence>
<evidence type="ECO:0000256" key="5">
    <source>
        <dbReference type="ARBA" id="ARBA00022989"/>
    </source>
</evidence>
<keyword evidence="3" id="KW-1003">Cell membrane</keyword>
<feature type="transmembrane region" description="Helical" evidence="7">
    <location>
        <begin position="197"/>
        <end position="215"/>
    </location>
</feature>
<feature type="transmembrane region" description="Helical" evidence="7">
    <location>
        <begin position="295"/>
        <end position="317"/>
    </location>
</feature>
<dbReference type="GeneID" id="82846647"/>
<dbReference type="STRING" id="1423758.FC41_GL001182"/>
<accession>I7L5G2</accession>
<dbReference type="InterPro" id="IPR002656">
    <property type="entry name" value="Acyl_transf_3_dom"/>
</dbReference>
<evidence type="ECO:0000256" key="1">
    <source>
        <dbReference type="ARBA" id="ARBA00004651"/>
    </source>
</evidence>
<dbReference type="AlphaFoldDB" id="I7L5G2"/>
<organism evidence="9 10">
    <name type="scientific">Lactobacillus hominis DSM 23910 = CRBIP 24.179</name>
    <dbReference type="NCBI Taxonomy" id="1423758"/>
    <lineage>
        <taxon>Bacteria</taxon>
        <taxon>Bacillati</taxon>
        <taxon>Bacillota</taxon>
        <taxon>Bacilli</taxon>
        <taxon>Lactobacillales</taxon>
        <taxon>Lactobacillaceae</taxon>
        <taxon>Lactobacillus</taxon>
    </lineage>
</organism>
<feature type="transmembrane region" description="Helical" evidence="7">
    <location>
        <begin position="151"/>
        <end position="170"/>
    </location>
</feature>
<evidence type="ECO:0000256" key="7">
    <source>
        <dbReference type="SAM" id="Phobius"/>
    </source>
</evidence>
<feature type="transmembrane region" description="Helical" evidence="7">
    <location>
        <begin position="257"/>
        <end position="275"/>
    </location>
</feature>
<name>I7L5G2_9LACO</name>
<gene>
    <name evidence="9" type="ORF">BN55_07375</name>
</gene>
<dbReference type="PANTHER" id="PTHR40074:SF2">
    <property type="entry name" value="O-ACETYLTRANSFERASE WECH"/>
    <property type="match status" value="1"/>
</dbReference>
<dbReference type="PATRIC" id="fig|1423758.3.peg.1195"/>
<comment type="caution">
    <text evidence="9">The sequence shown here is derived from an EMBL/GenBank/DDBJ whole genome shotgun (WGS) entry which is preliminary data.</text>
</comment>
<dbReference type="GO" id="GO:0005886">
    <property type="term" value="C:plasma membrane"/>
    <property type="evidence" value="ECO:0007669"/>
    <property type="project" value="UniProtKB-SubCell"/>
</dbReference>
<dbReference type="OrthoDB" id="9810469at2"/>
<dbReference type="Proteomes" id="UP000009320">
    <property type="component" value="Unassembled WGS sequence"/>
</dbReference>
<feature type="transmembrane region" description="Helical" evidence="7">
    <location>
        <begin position="12"/>
        <end position="33"/>
    </location>
</feature>
<evidence type="ECO:0000256" key="2">
    <source>
        <dbReference type="ARBA" id="ARBA00007400"/>
    </source>
</evidence>
<feature type="transmembrane region" description="Helical" evidence="7">
    <location>
        <begin position="227"/>
        <end position="245"/>
    </location>
</feature>
<feature type="transmembrane region" description="Helical" evidence="7">
    <location>
        <begin position="82"/>
        <end position="100"/>
    </location>
</feature>
<proteinExistence type="inferred from homology"/>
<feature type="transmembrane region" description="Helical" evidence="7">
    <location>
        <begin position="329"/>
        <end position="354"/>
    </location>
</feature>
<comment type="similarity">
    <text evidence="2">Belongs to the acyltransferase 3 family.</text>
</comment>
<sequence>MEKHRIHYLDLLRVSATFAVILIHAASQQPFYAKNIHTLSWMGVNFWDAISRWSVPIFVMISGALFLDPKRKITVKHLFTKNIWRIVTAFIFWDIFYAIYCYFFEGYSKMATLDVLVKGYTHLWFLPMIIGLYLIVPFLRKITANIGLTRYFLVLAAFFSVFLTTFFGTYGDVSAHYHMPVVVQTIMNSLYRLNINTHFNFTLSFPTYFVAGYYLSQLKLSRKNRYWIYGFGIFGLIWSFGATQWLSMKFNTPILPFYQYMSIPVALTSVAIFVAMKELGSKIDWTKDTAFKKVLLKTSELTFGIYLIHFMFVHIAARNCRIFELIPNTFIAVPVMSIIIFIISGLLAWGLSYISWANMHLM</sequence>
<protein>
    <submittedName>
        <fullName evidence="9">Predicted membrane protein</fullName>
    </submittedName>
</protein>
<dbReference type="Pfam" id="PF01757">
    <property type="entry name" value="Acyl_transf_3"/>
    <property type="match status" value="1"/>
</dbReference>
<keyword evidence="10" id="KW-1185">Reference proteome</keyword>
<dbReference type="GO" id="GO:0016413">
    <property type="term" value="F:O-acetyltransferase activity"/>
    <property type="evidence" value="ECO:0007669"/>
    <property type="project" value="TreeGrafter"/>
</dbReference>
<feature type="transmembrane region" description="Helical" evidence="7">
    <location>
        <begin position="53"/>
        <end position="70"/>
    </location>
</feature>
<comment type="subcellular location">
    <subcellularLocation>
        <location evidence="1">Cell membrane</location>
        <topology evidence="1">Multi-pass membrane protein</topology>
    </subcellularLocation>
</comment>
<dbReference type="EMBL" id="CAKE01000002">
    <property type="protein sequence ID" value="CCI81372.1"/>
    <property type="molecule type" value="Genomic_DNA"/>
</dbReference>
<evidence type="ECO:0000259" key="8">
    <source>
        <dbReference type="Pfam" id="PF01757"/>
    </source>
</evidence>
<keyword evidence="5 7" id="KW-1133">Transmembrane helix</keyword>
<dbReference type="PANTHER" id="PTHR40074">
    <property type="entry name" value="O-ACETYLTRANSFERASE WECH"/>
    <property type="match status" value="1"/>
</dbReference>
<dbReference type="GO" id="GO:0009246">
    <property type="term" value="P:enterobacterial common antigen biosynthetic process"/>
    <property type="evidence" value="ECO:0007669"/>
    <property type="project" value="TreeGrafter"/>
</dbReference>
<keyword evidence="4 7" id="KW-0812">Transmembrane</keyword>
<evidence type="ECO:0000313" key="10">
    <source>
        <dbReference type="Proteomes" id="UP000009320"/>
    </source>
</evidence>
<dbReference type="eggNOG" id="COG3274">
    <property type="taxonomic scope" value="Bacteria"/>
</dbReference>
<evidence type="ECO:0000313" key="9">
    <source>
        <dbReference type="EMBL" id="CCI81372.1"/>
    </source>
</evidence>
<evidence type="ECO:0000256" key="6">
    <source>
        <dbReference type="ARBA" id="ARBA00023136"/>
    </source>
</evidence>
<feature type="transmembrane region" description="Helical" evidence="7">
    <location>
        <begin position="120"/>
        <end position="139"/>
    </location>
</feature>
<reference evidence="9 10" key="1">
    <citation type="submission" date="2012-06" db="EMBL/GenBank/DDBJ databases">
        <title>Draft Genome Sequence of Lactobacillus hominis Strain CRBIP 24.179T, isolated from human intestine.</title>
        <authorList>
            <person name="Cousin S."/>
            <person name="Ma L."/>
            <person name="Bizet C."/>
            <person name="Loux V."/>
            <person name="Bouchier C."/>
            <person name="Clermont D."/>
            <person name="Creno S."/>
        </authorList>
    </citation>
    <scope>NUCLEOTIDE SEQUENCE [LARGE SCALE GENOMIC DNA]</scope>
    <source>
        <strain evidence="10">CRBIP 24.179T</strain>
    </source>
</reference>
<feature type="domain" description="Acyltransferase 3" evidence="8">
    <location>
        <begin position="6"/>
        <end position="349"/>
    </location>
</feature>
<dbReference type="RefSeq" id="WP_008470097.1">
    <property type="nucleotide sequence ID" value="NZ_AYZP01000025.1"/>
</dbReference>
<keyword evidence="6 7" id="KW-0472">Membrane</keyword>